<name>A0A2I6S8D7_9RHOO</name>
<evidence type="ECO:0000313" key="2">
    <source>
        <dbReference type="EMBL" id="AUN95516.1"/>
    </source>
</evidence>
<dbReference type="PANTHER" id="PTHR22916:SF3">
    <property type="entry name" value="UDP-GLCNAC:BETAGAL BETA-1,3-N-ACETYLGLUCOSAMINYLTRANSFERASE-LIKE PROTEIN 1"/>
    <property type="match status" value="1"/>
</dbReference>
<gene>
    <name evidence="2" type="ORF">C0099_11605</name>
</gene>
<accession>A0A2I6S8D7</accession>
<dbReference type="InterPro" id="IPR001173">
    <property type="entry name" value="Glyco_trans_2-like"/>
</dbReference>
<sequence length="425" mass="48248">MASWRAENPPMVSVCMLAYNHASYIRSSLNSILNQKTDFGFEILVHDDASQDDTAAIIKDYAARYPRIIQPILQTKNQHSQGIYPSVHFNYPRARLPFVAMCEGDDYWLDQEKLQLQVDGLQQNPQINLSFHSALRVNCEDWDDPDKVFGDYAQQDGIIPFIDILHRVRGWVPFASCMIRQSAKKHFLAFLQTRPYLTVGDLYFQFFGALPEGALYINRPMSVYRFRTAQSWTRRAGADPTFKARHELAMMRSYVELNALTAYVYHHEFNALTLQRLLWLFNAKPSLRALPGVAPLEPLNEACQEAIQATLDMLSMRPARYVIFGCASGCERVLRHVPADKIAAIIDRDHRRVGERLQGKPIVGTDALRAHSDCDLVVSTIAANRRTITELTTAAGIPVERIHYLFDGALRIVDDTPIPAEITNP</sequence>
<feature type="domain" description="Glycosyltransferase 2-like" evidence="1">
    <location>
        <begin position="13"/>
        <end position="126"/>
    </location>
</feature>
<organism evidence="2 3">
    <name type="scientific">Pseudazoarcus pumilus</name>
    <dbReference type="NCBI Taxonomy" id="2067960"/>
    <lineage>
        <taxon>Bacteria</taxon>
        <taxon>Pseudomonadati</taxon>
        <taxon>Pseudomonadota</taxon>
        <taxon>Betaproteobacteria</taxon>
        <taxon>Rhodocyclales</taxon>
        <taxon>Zoogloeaceae</taxon>
        <taxon>Pseudazoarcus</taxon>
    </lineage>
</organism>
<reference evidence="2 3" key="1">
    <citation type="submission" date="2018-01" db="EMBL/GenBank/DDBJ databases">
        <authorList>
            <person name="Fu G.-Y."/>
        </authorList>
    </citation>
    <scope>NUCLEOTIDE SEQUENCE [LARGE SCALE GENOMIC DNA]</scope>
    <source>
        <strain evidence="2 3">SY39</strain>
    </source>
</reference>
<protein>
    <recommendedName>
        <fullName evidence="1">Glycosyltransferase 2-like domain-containing protein</fullName>
    </recommendedName>
</protein>
<dbReference type="AlphaFoldDB" id="A0A2I6S8D7"/>
<keyword evidence="3" id="KW-1185">Reference proteome</keyword>
<dbReference type="KEGG" id="atw:C0099_11605"/>
<dbReference type="InterPro" id="IPR029044">
    <property type="entry name" value="Nucleotide-diphossugar_trans"/>
</dbReference>
<dbReference type="Gene3D" id="3.90.550.10">
    <property type="entry name" value="Spore Coat Polysaccharide Biosynthesis Protein SpsA, Chain A"/>
    <property type="match status" value="1"/>
</dbReference>
<dbReference type="EMBL" id="CP025682">
    <property type="protein sequence ID" value="AUN95516.1"/>
    <property type="molecule type" value="Genomic_DNA"/>
</dbReference>
<evidence type="ECO:0000259" key="1">
    <source>
        <dbReference type="Pfam" id="PF00535"/>
    </source>
</evidence>
<dbReference type="GO" id="GO:0016758">
    <property type="term" value="F:hexosyltransferase activity"/>
    <property type="evidence" value="ECO:0007669"/>
    <property type="project" value="UniProtKB-ARBA"/>
</dbReference>
<proteinExistence type="predicted"/>
<dbReference type="PANTHER" id="PTHR22916">
    <property type="entry name" value="GLYCOSYLTRANSFERASE"/>
    <property type="match status" value="1"/>
</dbReference>
<dbReference type="SUPFAM" id="SSF53448">
    <property type="entry name" value="Nucleotide-diphospho-sugar transferases"/>
    <property type="match status" value="1"/>
</dbReference>
<dbReference type="Pfam" id="PF00535">
    <property type="entry name" value="Glycos_transf_2"/>
    <property type="match status" value="1"/>
</dbReference>
<dbReference type="Proteomes" id="UP000242205">
    <property type="component" value="Chromosome"/>
</dbReference>
<evidence type="ECO:0000313" key="3">
    <source>
        <dbReference type="Proteomes" id="UP000242205"/>
    </source>
</evidence>